<evidence type="ECO:0000313" key="8">
    <source>
        <dbReference type="Proteomes" id="UP000184206"/>
    </source>
</evidence>
<sequence length="466" mass="50461">MAKHTNKRKFEMPHIYVILFILIAIGAAASYIVPAGEFAREEVDGRSVIIPGTFDFIAQSPVGFFEFMTAIPRGVEQTVIIIFGIMAIGAMFKVIERAGVIDMIINFLIKQFGNKGLLIIPVIVVPLALFVALTGNIESSLIFLPALLPLFLRLGFDRMAATATVLIATVVGFTVALTAPANLGTAQTIAELPLFSGMGYRAIVLTVMTIIGIVFVSFYIKRVQKDPGKSLISDDVDDAQFTEKDAETKDVTTRTVVATWVFIAALGFMLFGIFQYQWYFIELAGFYILTGLLVGLIGGLGPSKIAEAMNQGIRNILLGALIVGVARAVSVVLEDGAIMDTIVHGLSLAITAIPESLVPVAMMIVQGLLNFLIPSGSGQAAATMPIMVGLVDLTEMTRQTAVLAFQFGDGFSNIFYPTSGYFMAALAIAQIKYTDWLKFIWPLLLLWYGAAAIFLVIAFFIDYGPF</sequence>
<dbReference type="RefSeq" id="WP_084670184.1">
    <property type="nucleotide sequence ID" value="NZ_FRCF01000014.1"/>
</dbReference>
<feature type="transmembrane region" description="Helical" evidence="6">
    <location>
        <begin position="414"/>
        <end position="433"/>
    </location>
</feature>
<feature type="transmembrane region" description="Helical" evidence="6">
    <location>
        <begin position="257"/>
        <end position="278"/>
    </location>
</feature>
<evidence type="ECO:0000256" key="6">
    <source>
        <dbReference type="SAM" id="Phobius"/>
    </source>
</evidence>
<feature type="transmembrane region" description="Helical" evidence="6">
    <location>
        <begin position="77"/>
        <end position="95"/>
    </location>
</feature>
<evidence type="ECO:0000256" key="2">
    <source>
        <dbReference type="ARBA" id="ARBA00022475"/>
    </source>
</evidence>
<keyword evidence="8" id="KW-1185">Reference proteome</keyword>
<dbReference type="EMBL" id="FRCF01000014">
    <property type="protein sequence ID" value="SHM56118.1"/>
    <property type="molecule type" value="Genomic_DNA"/>
</dbReference>
<feature type="transmembrane region" description="Helical" evidence="6">
    <location>
        <begin position="163"/>
        <end position="182"/>
    </location>
</feature>
<comment type="subcellular location">
    <subcellularLocation>
        <location evidence="1">Cell membrane</location>
        <topology evidence="1">Multi-pass membrane protein</topology>
    </subcellularLocation>
</comment>
<keyword evidence="5 6" id="KW-0472">Membrane</keyword>
<dbReference type="PANTHER" id="PTHR43652">
    <property type="entry name" value="BASIC AMINO ACID ANTIPORTER YFCC-RELATED"/>
    <property type="match status" value="1"/>
</dbReference>
<protein>
    <submittedName>
        <fullName evidence="7">Uncharacterized membrane protein YfcC, ion transporter superfamily</fullName>
    </submittedName>
</protein>
<dbReference type="Proteomes" id="UP000184206">
    <property type="component" value="Unassembled WGS sequence"/>
</dbReference>
<evidence type="ECO:0000256" key="3">
    <source>
        <dbReference type="ARBA" id="ARBA00022692"/>
    </source>
</evidence>
<feature type="transmembrane region" description="Helical" evidence="6">
    <location>
        <begin position="116"/>
        <end position="133"/>
    </location>
</feature>
<dbReference type="InterPro" id="IPR018385">
    <property type="entry name" value="C4_dicarb_anaerob_car-like"/>
</dbReference>
<reference evidence="7 8" key="1">
    <citation type="submission" date="2016-11" db="EMBL/GenBank/DDBJ databases">
        <authorList>
            <person name="Jaros S."/>
            <person name="Januszkiewicz K."/>
            <person name="Wedrychowicz H."/>
        </authorList>
    </citation>
    <scope>NUCLEOTIDE SEQUENCE [LARGE SCALE GENOMIC DNA]</scope>
    <source>
        <strain evidence="7 8">DSM 16010</strain>
    </source>
</reference>
<keyword evidence="2" id="KW-1003">Cell membrane</keyword>
<feature type="transmembrane region" description="Helical" evidence="6">
    <location>
        <begin position="202"/>
        <end position="220"/>
    </location>
</feature>
<evidence type="ECO:0000256" key="4">
    <source>
        <dbReference type="ARBA" id="ARBA00022989"/>
    </source>
</evidence>
<dbReference type="InterPro" id="IPR051679">
    <property type="entry name" value="DASS-Related_Transporters"/>
</dbReference>
<gene>
    <name evidence="7" type="ORF">SAMN02745189_02370</name>
</gene>
<dbReference type="PANTHER" id="PTHR43652:SF2">
    <property type="entry name" value="BASIC AMINO ACID ANTIPORTER YFCC-RELATED"/>
    <property type="match status" value="1"/>
</dbReference>
<dbReference type="GO" id="GO:0005886">
    <property type="term" value="C:plasma membrane"/>
    <property type="evidence" value="ECO:0007669"/>
    <property type="project" value="UniProtKB-SubCell"/>
</dbReference>
<organism evidence="7 8">
    <name type="scientific">Lacicoccus alkaliphilus DSM 16010</name>
    <dbReference type="NCBI Taxonomy" id="1123231"/>
    <lineage>
        <taxon>Bacteria</taxon>
        <taxon>Bacillati</taxon>
        <taxon>Bacillota</taxon>
        <taxon>Bacilli</taxon>
        <taxon>Bacillales</taxon>
        <taxon>Salinicoccaceae</taxon>
        <taxon>Lacicoccus</taxon>
    </lineage>
</organism>
<feature type="transmembrane region" description="Helical" evidence="6">
    <location>
        <begin position="439"/>
        <end position="461"/>
    </location>
</feature>
<keyword evidence="4 6" id="KW-1133">Transmembrane helix</keyword>
<feature type="transmembrane region" description="Helical" evidence="6">
    <location>
        <begin position="315"/>
        <end position="333"/>
    </location>
</feature>
<name>A0A1M7JT02_9BACL</name>
<feature type="transmembrane region" description="Helical" evidence="6">
    <location>
        <begin position="12"/>
        <end position="33"/>
    </location>
</feature>
<feature type="transmembrane region" description="Helical" evidence="6">
    <location>
        <begin position="284"/>
        <end position="303"/>
    </location>
</feature>
<keyword evidence="3 6" id="KW-0812">Transmembrane</keyword>
<evidence type="ECO:0000256" key="5">
    <source>
        <dbReference type="ARBA" id="ARBA00023136"/>
    </source>
</evidence>
<feature type="transmembrane region" description="Helical" evidence="6">
    <location>
        <begin position="139"/>
        <end position="156"/>
    </location>
</feature>
<dbReference type="STRING" id="1123231.SAMN02745189_02370"/>
<feature type="transmembrane region" description="Helical" evidence="6">
    <location>
        <begin position="345"/>
        <end position="365"/>
    </location>
</feature>
<dbReference type="OrthoDB" id="255482at2"/>
<dbReference type="AlphaFoldDB" id="A0A1M7JT02"/>
<dbReference type="Pfam" id="PF03606">
    <property type="entry name" value="DcuC"/>
    <property type="match status" value="1"/>
</dbReference>
<evidence type="ECO:0000256" key="1">
    <source>
        <dbReference type="ARBA" id="ARBA00004651"/>
    </source>
</evidence>
<evidence type="ECO:0000313" key="7">
    <source>
        <dbReference type="EMBL" id="SHM56118.1"/>
    </source>
</evidence>
<proteinExistence type="predicted"/>
<accession>A0A1M7JT02</accession>